<evidence type="ECO:0000256" key="2">
    <source>
        <dbReference type="ARBA" id="ARBA00023157"/>
    </source>
</evidence>
<dbReference type="PANTHER" id="PTHR33946:SF4">
    <property type="entry name" value="COAGULATION FACTOR XI"/>
    <property type="match status" value="1"/>
</dbReference>
<sequence>MARPTSSRLLALAVAATSCLALSVTASTEACAASVPTANLGIRATTNAARRWLNAVPPEVGVDYYGADIATYADMKKPPEECCNKCAATSGCAAFTFINNGWDGRTHCYLKSSTGSKKNVTGRSSPQHLGRTASRGTRTYYQCKAVPTQCSTQLADVDFYGNDLGVSFGGSPWGCCEKCTATSGCVGYTFVSTDSRGPACYLESGLSGKRASVGAVNSPLAANSTPSTTTHIQAQIRSGDVSPEPSTWVAGCEAAWRGGYNVMKVLGKTAGTAAFEAHRKMRITQDDIKEIAATGVLNTVRAPVDHWIGSQNGYEHSSPVTIGTAGWSDSQTNVDNSLVFATFLAASYKDSAARTAPKRPGKSDATGNKCILLVAPFLSEQDTDHLNGMIGAPQYENVWNEIHAYFIWGYAGKTEEQILADVDTYDQTHLKAAPTNNHLFLGDWCMGAS</sequence>
<name>A0A8T1VF22_9STRA</name>
<proteinExistence type="predicted"/>
<accession>A0A8T1VF22</accession>
<dbReference type="OrthoDB" id="1887033at2759"/>
<gene>
    <name evidence="6" type="ORF">PHYPSEUDO_008469</name>
</gene>
<feature type="signal peptide" evidence="4">
    <location>
        <begin position="1"/>
        <end position="21"/>
    </location>
</feature>
<feature type="chain" id="PRO_5035779630" description="Apple domain-containing protein" evidence="4">
    <location>
        <begin position="22"/>
        <end position="449"/>
    </location>
</feature>
<reference evidence="6" key="1">
    <citation type="submission" date="2021-02" db="EMBL/GenBank/DDBJ databases">
        <authorList>
            <person name="Palmer J.M."/>
        </authorList>
    </citation>
    <scope>NUCLEOTIDE SEQUENCE</scope>
    <source>
        <strain evidence="6">SCRP734</strain>
    </source>
</reference>
<feature type="domain" description="Apple" evidence="5">
    <location>
        <begin position="58"/>
        <end position="125"/>
    </location>
</feature>
<dbReference type="Proteomes" id="UP000694044">
    <property type="component" value="Unassembled WGS sequence"/>
</dbReference>
<evidence type="ECO:0000313" key="6">
    <source>
        <dbReference type="EMBL" id="KAG7379566.1"/>
    </source>
</evidence>
<evidence type="ECO:0000313" key="7">
    <source>
        <dbReference type="Proteomes" id="UP000694044"/>
    </source>
</evidence>
<dbReference type="InterPro" id="IPR003609">
    <property type="entry name" value="Pan_app"/>
</dbReference>
<keyword evidence="2" id="KW-1015">Disulfide bond</keyword>
<dbReference type="GO" id="GO:0005576">
    <property type="term" value="C:extracellular region"/>
    <property type="evidence" value="ECO:0007669"/>
    <property type="project" value="InterPro"/>
</dbReference>
<dbReference type="CDD" id="cd01100">
    <property type="entry name" value="APPLE_Factor_XI_like"/>
    <property type="match status" value="2"/>
</dbReference>
<dbReference type="InterPro" id="IPR000177">
    <property type="entry name" value="Apple"/>
</dbReference>
<feature type="domain" description="Apple" evidence="5">
    <location>
        <begin position="150"/>
        <end position="222"/>
    </location>
</feature>
<dbReference type="Pfam" id="PF14295">
    <property type="entry name" value="PAN_4"/>
    <property type="match status" value="2"/>
</dbReference>
<keyword evidence="4" id="KW-0732">Signal</keyword>
<evidence type="ECO:0000256" key="4">
    <source>
        <dbReference type="SAM" id="SignalP"/>
    </source>
</evidence>
<comment type="caution">
    <text evidence="6">The sequence shown here is derived from an EMBL/GenBank/DDBJ whole genome shotgun (WGS) entry which is preliminary data.</text>
</comment>
<evidence type="ECO:0000256" key="3">
    <source>
        <dbReference type="SAM" id="MobiDB-lite"/>
    </source>
</evidence>
<dbReference type="PANTHER" id="PTHR33946">
    <property type="match status" value="1"/>
</dbReference>
<organism evidence="6 7">
    <name type="scientific">Phytophthora pseudosyringae</name>
    <dbReference type="NCBI Taxonomy" id="221518"/>
    <lineage>
        <taxon>Eukaryota</taxon>
        <taxon>Sar</taxon>
        <taxon>Stramenopiles</taxon>
        <taxon>Oomycota</taxon>
        <taxon>Peronosporomycetes</taxon>
        <taxon>Peronosporales</taxon>
        <taxon>Peronosporaceae</taxon>
        <taxon>Phytophthora</taxon>
    </lineage>
</organism>
<dbReference type="GO" id="GO:0006508">
    <property type="term" value="P:proteolysis"/>
    <property type="evidence" value="ECO:0007669"/>
    <property type="project" value="InterPro"/>
</dbReference>
<feature type="region of interest" description="Disordered" evidence="3">
    <location>
        <begin position="113"/>
        <end position="133"/>
    </location>
</feature>
<protein>
    <recommendedName>
        <fullName evidence="5">Apple domain-containing protein</fullName>
    </recommendedName>
</protein>
<keyword evidence="1" id="KW-0677">Repeat</keyword>
<evidence type="ECO:0000259" key="5">
    <source>
        <dbReference type="SMART" id="SM00223"/>
    </source>
</evidence>
<evidence type="ECO:0000256" key="1">
    <source>
        <dbReference type="ARBA" id="ARBA00022737"/>
    </source>
</evidence>
<dbReference type="PROSITE" id="PS51257">
    <property type="entry name" value="PROKAR_LIPOPROTEIN"/>
    <property type="match status" value="1"/>
</dbReference>
<keyword evidence="7" id="KW-1185">Reference proteome</keyword>
<dbReference type="SMART" id="SM00223">
    <property type="entry name" value="APPLE"/>
    <property type="match status" value="2"/>
</dbReference>
<dbReference type="AlphaFoldDB" id="A0A8T1VF22"/>
<dbReference type="EMBL" id="JAGDFM010000342">
    <property type="protein sequence ID" value="KAG7379566.1"/>
    <property type="molecule type" value="Genomic_DNA"/>
</dbReference>
<feature type="compositionally biased region" description="Polar residues" evidence="3">
    <location>
        <begin position="113"/>
        <end position="127"/>
    </location>
</feature>